<reference evidence="3" key="1">
    <citation type="submission" date="2024-07" db="EMBL/GenBank/DDBJ databases">
        <title>Two chromosome-level genome assemblies of Korean endemic species Abeliophyllum distichum and Forsythia ovata (Oleaceae).</title>
        <authorList>
            <person name="Jang H."/>
        </authorList>
    </citation>
    <scope>NUCLEOTIDE SEQUENCE [LARGE SCALE GENOMIC DNA]</scope>
</reference>
<dbReference type="EMBL" id="JBFOLK010000003">
    <property type="protein sequence ID" value="KAL2525940.1"/>
    <property type="molecule type" value="Genomic_DNA"/>
</dbReference>
<accession>A0ABD1ULS6</accession>
<protein>
    <submittedName>
        <fullName evidence="2">Uncharacterized protein</fullName>
    </submittedName>
</protein>
<name>A0ABD1ULS6_9LAMI</name>
<organism evidence="2 3">
    <name type="scientific">Abeliophyllum distichum</name>
    <dbReference type="NCBI Taxonomy" id="126358"/>
    <lineage>
        <taxon>Eukaryota</taxon>
        <taxon>Viridiplantae</taxon>
        <taxon>Streptophyta</taxon>
        <taxon>Embryophyta</taxon>
        <taxon>Tracheophyta</taxon>
        <taxon>Spermatophyta</taxon>
        <taxon>Magnoliopsida</taxon>
        <taxon>eudicotyledons</taxon>
        <taxon>Gunneridae</taxon>
        <taxon>Pentapetalae</taxon>
        <taxon>asterids</taxon>
        <taxon>lamiids</taxon>
        <taxon>Lamiales</taxon>
        <taxon>Oleaceae</taxon>
        <taxon>Forsythieae</taxon>
        <taxon>Abeliophyllum</taxon>
    </lineage>
</organism>
<dbReference type="Proteomes" id="UP001604336">
    <property type="component" value="Unassembled WGS sequence"/>
</dbReference>
<evidence type="ECO:0000313" key="2">
    <source>
        <dbReference type="EMBL" id="KAL2525940.1"/>
    </source>
</evidence>
<comment type="caution">
    <text evidence="2">The sequence shown here is derived from an EMBL/GenBank/DDBJ whole genome shotgun (WGS) entry which is preliminary data.</text>
</comment>
<evidence type="ECO:0000256" key="1">
    <source>
        <dbReference type="SAM" id="MobiDB-lite"/>
    </source>
</evidence>
<feature type="compositionally biased region" description="Basic and acidic residues" evidence="1">
    <location>
        <begin position="81"/>
        <end position="109"/>
    </location>
</feature>
<dbReference type="AlphaFoldDB" id="A0ABD1ULS6"/>
<feature type="region of interest" description="Disordered" evidence="1">
    <location>
        <begin position="79"/>
        <end position="109"/>
    </location>
</feature>
<sequence>MLQPKAFHSICSHRIQELAIFWHSSSTHTRYHSKTPDQYKKLSKSPVYPKTLLFTEGYSKPNHPTDMFNHSESDYIFSKTISDHPRSEIPKENPEGDERAEDLEKRQNN</sequence>
<evidence type="ECO:0000313" key="3">
    <source>
        <dbReference type="Proteomes" id="UP001604336"/>
    </source>
</evidence>
<gene>
    <name evidence="2" type="ORF">Adt_10994</name>
</gene>
<keyword evidence="3" id="KW-1185">Reference proteome</keyword>
<proteinExistence type="predicted"/>